<feature type="signal peptide" evidence="2">
    <location>
        <begin position="1"/>
        <end position="23"/>
    </location>
</feature>
<dbReference type="Proteomes" id="UP000077667">
    <property type="component" value="Chromosome"/>
</dbReference>
<protein>
    <submittedName>
        <fullName evidence="3">Uncharacterized protein</fullName>
    </submittedName>
</protein>
<feature type="chain" id="PRO_5008389732" evidence="2">
    <location>
        <begin position="24"/>
        <end position="92"/>
    </location>
</feature>
<feature type="compositionally biased region" description="Basic and acidic residues" evidence="1">
    <location>
        <begin position="48"/>
        <end position="58"/>
    </location>
</feature>
<organism evidence="3 4">
    <name type="scientific">Niabella ginsenosidivorans</name>
    <dbReference type="NCBI Taxonomy" id="1176587"/>
    <lineage>
        <taxon>Bacteria</taxon>
        <taxon>Pseudomonadati</taxon>
        <taxon>Bacteroidota</taxon>
        <taxon>Chitinophagia</taxon>
        <taxon>Chitinophagales</taxon>
        <taxon>Chitinophagaceae</taxon>
        <taxon>Niabella</taxon>
    </lineage>
</organism>
<dbReference type="KEGG" id="nia:A8C56_09955"/>
<keyword evidence="4" id="KW-1185">Reference proteome</keyword>
<evidence type="ECO:0000256" key="1">
    <source>
        <dbReference type="SAM" id="MobiDB-lite"/>
    </source>
</evidence>
<name>A0A1A9I1Q7_9BACT</name>
<evidence type="ECO:0000313" key="3">
    <source>
        <dbReference type="EMBL" id="ANH81265.1"/>
    </source>
</evidence>
<dbReference type="RefSeq" id="WP_067755238.1">
    <property type="nucleotide sequence ID" value="NZ_CP015772.1"/>
</dbReference>
<sequence length="92" mass="9913">MKKTTRTLMLALAATVITGSAYAQVDSTKSDSTDSTVIKSDSTSTPPTEDKKKDEKTPPHAFVAPQQSNTLAWVATRELMGNKAVEVEKEEA</sequence>
<evidence type="ECO:0000256" key="2">
    <source>
        <dbReference type="SAM" id="SignalP"/>
    </source>
</evidence>
<gene>
    <name evidence="3" type="ORF">A8C56_09955</name>
</gene>
<dbReference type="AlphaFoldDB" id="A0A1A9I1Q7"/>
<dbReference type="EMBL" id="CP015772">
    <property type="protein sequence ID" value="ANH81265.1"/>
    <property type="molecule type" value="Genomic_DNA"/>
</dbReference>
<reference evidence="3 4" key="1">
    <citation type="submission" date="2016-05" db="EMBL/GenBank/DDBJ databases">
        <title>Niabella ginsenosidivorans BS26 whole genome sequencing.</title>
        <authorList>
            <person name="Im W.T."/>
            <person name="Siddiqi M.Z."/>
        </authorList>
    </citation>
    <scope>NUCLEOTIDE SEQUENCE [LARGE SCALE GENOMIC DNA]</scope>
    <source>
        <strain evidence="3 4">BS26</strain>
    </source>
</reference>
<feature type="region of interest" description="Disordered" evidence="1">
    <location>
        <begin position="24"/>
        <end position="69"/>
    </location>
</feature>
<proteinExistence type="predicted"/>
<accession>A0A1A9I1Q7</accession>
<feature type="compositionally biased region" description="Low complexity" evidence="1">
    <location>
        <begin position="33"/>
        <end position="45"/>
    </location>
</feature>
<keyword evidence="2" id="KW-0732">Signal</keyword>
<evidence type="ECO:0000313" key="4">
    <source>
        <dbReference type="Proteomes" id="UP000077667"/>
    </source>
</evidence>